<dbReference type="GeneID" id="97193099"/>
<dbReference type="OrthoDB" id="3035858at2"/>
<reference evidence="1 2" key="1">
    <citation type="submission" date="2018-08" db="EMBL/GenBank/DDBJ databases">
        <title>A genome reference for cultivated species of the human gut microbiota.</title>
        <authorList>
            <person name="Zou Y."/>
            <person name="Xue W."/>
            <person name="Luo G."/>
        </authorList>
    </citation>
    <scope>NUCLEOTIDE SEQUENCE [LARGE SCALE GENOMIC DNA]</scope>
    <source>
        <strain evidence="1 2">AF37-2AT</strain>
    </source>
</reference>
<keyword evidence="2" id="KW-1185">Reference proteome</keyword>
<protein>
    <recommendedName>
        <fullName evidence="3">HK97 gp10 family phage protein</fullName>
    </recommendedName>
</protein>
<gene>
    <name evidence="1" type="ORF">DW016_15580</name>
</gene>
<accession>A0A3E3JY20</accession>
<name>A0A3E3JY20_9FIRM</name>
<evidence type="ECO:0000313" key="1">
    <source>
        <dbReference type="EMBL" id="RGE84387.1"/>
    </source>
</evidence>
<dbReference type="AlphaFoldDB" id="A0A3E3JY20"/>
<evidence type="ECO:0000313" key="2">
    <source>
        <dbReference type="Proteomes" id="UP000261080"/>
    </source>
</evidence>
<evidence type="ECO:0008006" key="3">
    <source>
        <dbReference type="Google" id="ProtNLM"/>
    </source>
</evidence>
<dbReference type="EMBL" id="QVLX01000017">
    <property type="protein sequence ID" value="RGE84387.1"/>
    <property type="molecule type" value="Genomic_DNA"/>
</dbReference>
<dbReference type="RefSeq" id="WP_053768839.1">
    <property type="nucleotide sequence ID" value="NZ_BAABYU010000001.1"/>
</dbReference>
<dbReference type="Proteomes" id="UP000261080">
    <property type="component" value="Unassembled WGS sequence"/>
</dbReference>
<sequence length="117" mass="13428">MKFYTGGLDFMEDLMQRYQVTDEKALSAIETGAKMLADDVRKLPKPRSKMTGSGYTHLLDTVTTRRTKGEIEVGWGKYYGPMVENGTVRADAVPHVMPTFQKNKQKYYQAIDKELWK</sequence>
<proteinExistence type="predicted"/>
<organism evidence="1 2">
    <name type="scientific">Sellimonas intestinalis</name>
    <dbReference type="NCBI Taxonomy" id="1653434"/>
    <lineage>
        <taxon>Bacteria</taxon>
        <taxon>Bacillati</taxon>
        <taxon>Bacillota</taxon>
        <taxon>Clostridia</taxon>
        <taxon>Lachnospirales</taxon>
        <taxon>Lachnospiraceae</taxon>
        <taxon>Sellimonas</taxon>
    </lineage>
</organism>
<comment type="caution">
    <text evidence="1">The sequence shown here is derived from an EMBL/GenBank/DDBJ whole genome shotgun (WGS) entry which is preliminary data.</text>
</comment>